<comment type="subcellular location">
    <subcellularLocation>
        <location evidence="1">Nucleus</location>
    </subcellularLocation>
</comment>
<dbReference type="Proteomes" id="UP000285301">
    <property type="component" value="Unassembled WGS sequence"/>
</dbReference>
<dbReference type="GO" id="GO:0000127">
    <property type="term" value="C:transcription factor TFIIIC complex"/>
    <property type="evidence" value="ECO:0007669"/>
    <property type="project" value="InterPro"/>
</dbReference>
<dbReference type="EMBL" id="NCKU01000648">
    <property type="protein sequence ID" value="RWS14677.1"/>
    <property type="molecule type" value="Genomic_DNA"/>
</dbReference>
<dbReference type="InterPro" id="IPR019136">
    <property type="entry name" value="TF_IIIC_su-5_HTH"/>
</dbReference>
<organism evidence="9 10">
    <name type="scientific">Dinothrombium tinctorium</name>
    <dbReference type="NCBI Taxonomy" id="1965070"/>
    <lineage>
        <taxon>Eukaryota</taxon>
        <taxon>Metazoa</taxon>
        <taxon>Ecdysozoa</taxon>
        <taxon>Arthropoda</taxon>
        <taxon>Chelicerata</taxon>
        <taxon>Arachnida</taxon>
        <taxon>Acari</taxon>
        <taxon>Acariformes</taxon>
        <taxon>Trombidiformes</taxon>
        <taxon>Prostigmata</taxon>
        <taxon>Anystina</taxon>
        <taxon>Parasitengona</taxon>
        <taxon>Trombidioidea</taxon>
        <taxon>Trombidiidae</taxon>
        <taxon>Dinothrombium</taxon>
    </lineage>
</organism>
<evidence type="ECO:0000256" key="2">
    <source>
        <dbReference type="ARBA" id="ARBA00023125"/>
    </source>
</evidence>
<keyword evidence="10" id="KW-1185">Reference proteome</keyword>
<sequence>MAESSVLSTGEATSVARIVNIEYPAIVENVDNMLQTIGGLSTLNRTFSHETARLELRWRPNDIYSHSAFGDRYSTNNLLVKCVKKKKRDENGDVSFVYETAVVGVIDTSYKFQTMADFQYLPMVRTKDSNEGKARYKSIIDDIIPRNPFSEPNKCFDSNAPLFILPTLFSRFDMPTDYFFRNDPKYRDVSVIQEIERQNQSSIIGRTRKSRSTIACLLCWNDETPNEPSGPVFENASKYHVSEKLMEEVRKCFETRPIWSRNALLYKLKCTRQELRLILPCIAYYFTNGPFRCMWIRFSYDPRKDKSSKIYQTLDFRLKQASGKSNNNERILAKRSIYQYQLPLKKNDKEKSRNRYRASVITHDSFNPNVSLMPSTSAEDEKNEEKMFASFAFRPGIMPACRQQYYQLCDISVDQVQSLIHANDGKEPDVCDEKDGWCIPGTIEHIRAIMSSIVDEMLSKETSTVANKDNSEDDVSDDEYLEYIS</sequence>
<dbReference type="GO" id="GO:0006384">
    <property type="term" value="P:transcription initiation at RNA polymerase III promoter"/>
    <property type="evidence" value="ECO:0007669"/>
    <property type="project" value="InterPro"/>
</dbReference>
<feature type="domain" description="Transcription factor IIIC subunit Tfc1/Sfc1 triple barrel" evidence="6">
    <location>
        <begin position="19"/>
        <end position="121"/>
    </location>
</feature>
<dbReference type="Pfam" id="PF17682">
    <property type="entry name" value="Tau95_N"/>
    <property type="match status" value="1"/>
</dbReference>
<gene>
    <name evidence="8" type="ORF">B4U79_05133</name>
    <name evidence="7" type="ORF">B4U79_08857</name>
    <name evidence="9" type="ORF">B4U79_15619</name>
</gene>
<dbReference type="PANTHER" id="PTHR13230">
    <property type="entry name" value="GENERAL TRANSCRIPTION FACTOR IIIC, POLYPEPTIDE 5"/>
    <property type="match status" value="1"/>
</dbReference>
<dbReference type="FunFam" id="3.30.200.160:FF:000002">
    <property type="entry name" value="Transcription factor IIIC, subunit 5"/>
    <property type="match status" value="1"/>
</dbReference>
<dbReference type="OrthoDB" id="5598268at2759"/>
<keyword evidence="2" id="KW-0238">DNA-binding</keyword>
<dbReference type="Gene3D" id="3.30.200.160">
    <property type="entry name" value="TFIIIC, subcomplex tauA, subunit Sfc1, barrel domain"/>
    <property type="match status" value="1"/>
</dbReference>
<name>A0A443RHD7_9ACAR</name>
<dbReference type="InterPro" id="IPR042536">
    <property type="entry name" value="TFIIIC_tauA_Sfc1"/>
</dbReference>
<evidence type="ECO:0000313" key="10">
    <source>
        <dbReference type="Proteomes" id="UP000285301"/>
    </source>
</evidence>
<dbReference type="Pfam" id="PF09734">
    <property type="entry name" value="Tau95"/>
    <property type="match status" value="1"/>
</dbReference>
<proteinExistence type="predicted"/>
<dbReference type="GO" id="GO:0001002">
    <property type="term" value="F:RNA polymerase III type 1 promoter sequence-specific DNA binding"/>
    <property type="evidence" value="ECO:0007669"/>
    <property type="project" value="TreeGrafter"/>
</dbReference>
<protein>
    <submittedName>
        <fullName evidence="9">General transcription factor 3C polypeptide 5-like protein</fullName>
    </submittedName>
</protein>
<evidence type="ECO:0000259" key="5">
    <source>
        <dbReference type="Pfam" id="PF09734"/>
    </source>
</evidence>
<reference evidence="9" key="2">
    <citation type="submission" date="2018-11" db="EMBL/GenBank/DDBJ databases">
        <title>Trombidioid mite genomics.</title>
        <authorList>
            <person name="Dong X."/>
        </authorList>
    </citation>
    <scope>NUCLEOTIDE SEQUENCE</scope>
    <source>
        <strain evidence="9">UoL-WK</strain>
    </source>
</reference>
<evidence type="ECO:0000313" key="7">
    <source>
        <dbReference type="EMBL" id="RWS08232.1"/>
    </source>
</evidence>
<dbReference type="STRING" id="1965070.A0A443RHD7"/>
<dbReference type="GO" id="GO:0001003">
    <property type="term" value="F:RNA polymerase III type 2 promoter sequence-specific DNA binding"/>
    <property type="evidence" value="ECO:0007669"/>
    <property type="project" value="TreeGrafter"/>
</dbReference>
<dbReference type="PANTHER" id="PTHR13230:SF5">
    <property type="entry name" value="GENERAL TRANSCRIPTION FACTOR 3C POLYPEPTIDE 5"/>
    <property type="match status" value="1"/>
</dbReference>
<feature type="domain" description="Transcription factor IIIC subunit 5 HTH" evidence="5">
    <location>
        <begin position="163"/>
        <end position="317"/>
    </location>
</feature>
<dbReference type="AlphaFoldDB" id="A0A443RHD7"/>
<evidence type="ECO:0000313" key="8">
    <source>
        <dbReference type="EMBL" id="RWS08354.1"/>
    </source>
</evidence>
<keyword evidence="4" id="KW-0539">Nucleus</keyword>
<dbReference type="EMBL" id="NCKU01003071">
    <property type="protein sequence ID" value="RWS08232.1"/>
    <property type="molecule type" value="Genomic_DNA"/>
</dbReference>
<dbReference type="InterPro" id="IPR040454">
    <property type="entry name" value="TF_IIIC_Tfc1/Sfc1"/>
</dbReference>
<evidence type="ECO:0000256" key="1">
    <source>
        <dbReference type="ARBA" id="ARBA00004123"/>
    </source>
</evidence>
<keyword evidence="3" id="KW-0804">Transcription</keyword>
<dbReference type="InterPro" id="IPR041499">
    <property type="entry name" value="Tfc1/Sfc1_N"/>
</dbReference>
<dbReference type="EMBL" id="NCKU01003008">
    <property type="protein sequence ID" value="RWS08354.1"/>
    <property type="molecule type" value="Genomic_DNA"/>
</dbReference>
<dbReference type="GO" id="GO:0005634">
    <property type="term" value="C:nucleus"/>
    <property type="evidence" value="ECO:0007669"/>
    <property type="project" value="UniProtKB-SubCell"/>
</dbReference>
<comment type="caution">
    <text evidence="9">The sequence shown here is derived from an EMBL/GenBank/DDBJ whole genome shotgun (WGS) entry which is preliminary data.</text>
</comment>
<evidence type="ECO:0000256" key="3">
    <source>
        <dbReference type="ARBA" id="ARBA00023163"/>
    </source>
</evidence>
<accession>A0A443RHD7</accession>
<reference evidence="9 10" key="1">
    <citation type="journal article" date="2018" name="Gigascience">
        <title>Genomes of trombidid mites reveal novel predicted allergens and laterally-transferred genes associated with secondary metabolism.</title>
        <authorList>
            <person name="Dong X."/>
            <person name="Chaisiri K."/>
            <person name="Xia D."/>
            <person name="Armstrong S.D."/>
            <person name="Fang Y."/>
            <person name="Donnelly M.J."/>
            <person name="Kadowaki T."/>
            <person name="McGarry J.W."/>
            <person name="Darby A.C."/>
            <person name="Makepeace B.L."/>
        </authorList>
    </citation>
    <scope>NUCLEOTIDE SEQUENCE [LARGE SCALE GENOMIC DNA]</scope>
    <source>
        <strain evidence="9">UoL-WK</strain>
    </source>
</reference>
<evidence type="ECO:0000313" key="9">
    <source>
        <dbReference type="EMBL" id="RWS14677.1"/>
    </source>
</evidence>
<evidence type="ECO:0000256" key="4">
    <source>
        <dbReference type="ARBA" id="ARBA00023242"/>
    </source>
</evidence>
<evidence type="ECO:0000259" key="6">
    <source>
        <dbReference type="Pfam" id="PF17682"/>
    </source>
</evidence>